<accession>A0ABQ4LKS3</accession>
<keyword evidence="3" id="KW-1185">Reference proteome</keyword>
<protein>
    <submittedName>
        <fullName evidence="2">Uncharacterized protein</fullName>
    </submittedName>
</protein>
<name>A0ABQ4LKS3_9BACL</name>
<evidence type="ECO:0000313" key="3">
    <source>
        <dbReference type="Proteomes" id="UP000676601"/>
    </source>
</evidence>
<dbReference type="EMBL" id="BORU01000003">
    <property type="protein sequence ID" value="GIO56930.1"/>
    <property type="molecule type" value="Genomic_DNA"/>
</dbReference>
<feature type="region of interest" description="Disordered" evidence="1">
    <location>
        <begin position="38"/>
        <end position="65"/>
    </location>
</feature>
<evidence type="ECO:0000313" key="2">
    <source>
        <dbReference type="EMBL" id="GIO56930.1"/>
    </source>
</evidence>
<evidence type="ECO:0000256" key="1">
    <source>
        <dbReference type="SAM" id="MobiDB-lite"/>
    </source>
</evidence>
<dbReference type="Proteomes" id="UP000676601">
    <property type="component" value="Unassembled WGS sequence"/>
</dbReference>
<gene>
    <name evidence="2" type="ORF">J21TS7_52480</name>
</gene>
<proteinExistence type="predicted"/>
<sequence length="65" mass="7249">MIGGLRSTYFRVVIGLSETVYSAAITEKVMNITKGQTNRTYDPEAKNKRVPLGDWPKYTGNQDPA</sequence>
<comment type="caution">
    <text evidence="2">The sequence shown here is derived from an EMBL/GenBank/DDBJ whole genome shotgun (WGS) entry which is preliminary data.</text>
</comment>
<organism evidence="2 3">
    <name type="scientific">Paenibacillus cineris</name>
    <dbReference type="NCBI Taxonomy" id="237530"/>
    <lineage>
        <taxon>Bacteria</taxon>
        <taxon>Bacillati</taxon>
        <taxon>Bacillota</taxon>
        <taxon>Bacilli</taxon>
        <taxon>Bacillales</taxon>
        <taxon>Paenibacillaceae</taxon>
        <taxon>Paenibacillus</taxon>
    </lineage>
</organism>
<reference evidence="2 3" key="1">
    <citation type="submission" date="2021-03" db="EMBL/GenBank/DDBJ databases">
        <title>Antimicrobial resistance genes in bacteria isolated from Japanese honey, and their potential for conferring macrolide and lincosamide resistance in the American foulbrood pathogen Paenibacillus larvae.</title>
        <authorList>
            <person name="Okamoto M."/>
            <person name="Kumagai M."/>
            <person name="Kanamori H."/>
            <person name="Takamatsu D."/>
        </authorList>
    </citation>
    <scope>NUCLEOTIDE SEQUENCE [LARGE SCALE GENOMIC DNA]</scope>
    <source>
        <strain evidence="2 3">J21TS7</strain>
    </source>
</reference>